<proteinExistence type="inferred from homology"/>
<evidence type="ECO:0000313" key="3">
    <source>
        <dbReference type="Proteomes" id="UP000216052"/>
    </source>
</evidence>
<reference evidence="2" key="1">
    <citation type="submission" date="2024-05" db="EMBL/GenBank/DDBJ databases">
        <title>Isolation and characterization of Sporomusa carbonis sp. nov., a carboxydotrophic hydrogenogen in the genus of Sporomusa isolated from a charcoal burning pile.</title>
        <authorList>
            <person name="Boeer T."/>
            <person name="Rosenbaum F."/>
            <person name="Eysell L."/>
            <person name="Mueller V."/>
            <person name="Daniel R."/>
            <person name="Poehlein A."/>
        </authorList>
    </citation>
    <scope>NUCLEOTIDE SEQUENCE [LARGE SCALE GENOMIC DNA]</scope>
    <source>
        <strain evidence="2">DSM 3132</strain>
    </source>
</reference>
<dbReference type="Pfam" id="PF04260">
    <property type="entry name" value="DUF436"/>
    <property type="match status" value="1"/>
</dbReference>
<name>A0ABZ3J7V7_SPOA4</name>
<dbReference type="InterPro" id="IPR006340">
    <property type="entry name" value="DUF436"/>
</dbReference>
<dbReference type="Gene3D" id="3.40.50.10360">
    <property type="entry name" value="Hypothetical protein TT1679"/>
    <property type="match status" value="1"/>
</dbReference>
<dbReference type="HAMAP" id="MF_00800">
    <property type="entry name" value="UPF0340"/>
    <property type="match status" value="1"/>
</dbReference>
<protein>
    <recommendedName>
        <fullName evidence="1">UPF0340 protein SPACI_043590</fullName>
    </recommendedName>
</protein>
<dbReference type="PIRSF" id="PIRSF007510">
    <property type="entry name" value="UCP007510"/>
    <property type="match status" value="1"/>
</dbReference>
<dbReference type="EMBL" id="CP155571">
    <property type="protein sequence ID" value="XFO74250.1"/>
    <property type="molecule type" value="Genomic_DNA"/>
</dbReference>
<dbReference type="NCBIfam" id="TIGR01440">
    <property type="entry name" value="TIGR01440 family protein"/>
    <property type="match status" value="1"/>
</dbReference>
<sequence>MTMDTDLATIGRQTVQATEELLKIAQLQPGQILVVGCSTSEVQGARIGSYGSEVVAARILTGLLRVCSWYQVSLAIQCCEHLNRALVVERPVAANHHLEEVTVIPVAKAGGALAAQAMREFAKPTVVEAISAHAGLDIGSTLIGMHIKRVAVPVRLTQKYIGEAYLTAARTRPKLIGGARAIYELG</sequence>
<evidence type="ECO:0000256" key="1">
    <source>
        <dbReference type="HAMAP-Rule" id="MF_00800"/>
    </source>
</evidence>
<accession>A0ABZ3J7V7</accession>
<organism evidence="2 3">
    <name type="scientific">Sporomusa acidovorans (strain ATCC 49682 / DSM 3132 / Mol)</name>
    <dbReference type="NCBI Taxonomy" id="1123286"/>
    <lineage>
        <taxon>Bacteria</taxon>
        <taxon>Bacillati</taxon>
        <taxon>Bacillota</taxon>
        <taxon>Negativicutes</taxon>
        <taxon>Selenomonadales</taxon>
        <taxon>Sporomusaceae</taxon>
        <taxon>Sporomusa</taxon>
    </lineage>
</organism>
<evidence type="ECO:0000313" key="2">
    <source>
        <dbReference type="EMBL" id="XFO74250.1"/>
    </source>
</evidence>
<gene>
    <name evidence="2" type="ORF">SPACI_043590</name>
</gene>
<keyword evidence="3" id="KW-1185">Reference proteome</keyword>
<dbReference type="InterPro" id="IPR028345">
    <property type="entry name" value="Antibiotic_NAT-like"/>
</dbReference>
<dbReference type="Proteomes" id="UP000216052">
    <property type="component" value="Chromosome"/>
</dbReference>
<comment type="similarity">
    <text evidence="1">Belongs to the UPF0340 family.</text>
</comment>
<dbReference type="SUPFAM" id="SSF110710">
    <property type="entry name" value="TTHA0583/YokD-like"/>
    <property type="match status" value="1"/>
</dbReference>